<feature type="compositionally biased region" description="Gly residues" evidence="1">
    <location>
        <begin position="1665"/>
        <end position="1677"/>
    </location>
</feature>
<feature type="compositionally biased region" description="Basic and acidic residues" evidence="1">
    <location>
        <begin position="1834"/>
        <end position="1847"/>
    </location>
</feature>
<feature type="compositionally biased region" description="Low complexity" evidence="1">
    <location>
        <begin position="1926"/>
        <end position="1945"/>
    </location>
</feature>
<feature type="compositionally biased region" description="Basic and acidic residues" evidence="1">
    <location>
        <begin position="1787"/>
        <end position="1799"/>
    </location>
</feature>
<feature type="compositionally biased region" description="Low complexity" evidence="1">
    <location>
        <begin position="931"/>
        <end position="944"/>
    </location>
</feature>
<feature type="region of interest" description="Disordered" evidence="1">
    <location>
        <begin position="632"/>
        <end position="662"/>
    </location>
</feature>
<feature type="compositionally biased region" description="Low complexity" evidence="1">
    <location>
        <begin position="1054"/>
        <end position="1063"/>
    </location>
</feature>
<feature type="compositionally biased region" description="Basic and acidic residues" evidence="1">
    <location>
        <begin position="2273"/>
        <end position="2286"/>
    </location>
</feature>
<feature type="compositionally biased region" description="Basic and acidic residues" evidence="1">
    <location>
        <begin position="1561"/>
        <end position="1578"/>
    </location>
</feature>
<evidence type="ECO:0000313" key="2">
    <source>
        <dbReference type="EMBL" id="CEM05648.1"/>
    </source>
</evidence>
<feature type="compositionally biased region" description="Pro residues" evidence="1">
    <location>
        <begin position="945"/>
        <end position="958"/>
    </location>
</feature>
<feature type="region of interest" description="Disordered" evidence="1">
    <location>
        <begin position="688"/>
        <end position="1178"/>
    </location>
</feature>
<evidence type="ECO:0008006" key="3">
    <source>
        <dbReference type="Google" id="ProtNLM"/>
    </source>
</evidence>
<feature type="compositionally biased region" description="Basic and acidic residues" evidence="1">
    <location>
        <begin position="714"/>
        <end position="729"/>
    </location>
</feature>
<reference evidence="2" key="1">
    <citation type="submission" date="2014-11" db="EMBL/GenBank/DDBJ databases">
        <authorList>
            <person name="Otto D Thomas"/>
            <person name="Naeem Raeece"/>
        </authorList>
    </citation>
    <scope>NUCLEOTIDE SEQUENCE</scope>
</reference>
<dbReference type="PANTHER" id="PTHR38150:SF1">
    <property type="entry name" value="PFU DOMAIN-CONTAINING PROTEIN"/>
    <property type="match status" value="1"/>
</dbReference>
<feature type="region of interest" description="Disordered" evidence="1">
    <location>
        <begin position="287"/>
        <end position="306"/>
    </location>
</feature>
<gene>
    <name evidence="2" type="ORF">Cvel_14682</name>
</gene>
<feature type="compositionally biased region" description="Basic and acidic residues" evidence="1">
    <location>
        <begin position="1023"/>
        <end position="1037"/>
    </location>
</feature>
<feature type="compositionally biased region" description="Polar residues" evidence="1">
    <location>
        <begin position="1914"/>
        <end position="1925"/>
    </location>
</feature>
<feature type="compositionally biased region" description="Low complexity" evidence="1">
    <location>
        <begin position="2119"/>
        <end position="2133"/>
    </location>
</feature>
<feature type="compositionally biased region" description="Low complexity" evidence="1">
    <location>
        <begin position="1802"/>
        <end position="1811"/>
    </location>
</feature>
<feature type="compositionally biased region" description="Polar residues" evidence="1">
    <location>
        <begin position="1126"/>
        <end position="1139"/>
    </location>
</feature>
<feature type="compositionally biased region" description="Gly residues" evidence="1">
    <location>
        <begin position="2339"/>
        <end position="2362"/>
    </location>
</feature>
<feature type="compositionally biased region" description="Low complexity" evidence="1">
    <location>
        <begin position="738"/>
        <end position="753"/>
    </location>
</feature>
<feature type="region of interest" description="Disordered" evidence="1">
    <location>
        <begin position="207"/>
        <end position="231"/>
    </location>
</feature>
<feature type="region of interest" description="Disordered" evidence="1">
    <location>
        <begin position="1981"/>
        <end position="2365"/>
    </location>
</feature>
<feature type="compositionally biased region" description="Low complexity" evidence="1">
    <location>
        <begin position="1413"/>
        <end position="1423"/>
    </location>
</feature>
<feature type="compositionally biased region" description="Low complexity" evidence="1">
    <location>
        <begin position="1309"/>
        <end position="1321"/>
    </location>
</feature>
<feature type="compositionally biased region" description="Basic and acidic residues" evidence="1">
    <location>
        <begin position="2134"/>
        <end position="2143"/>
    </location>
</feature>
<feature type="compositionally biased region" description="Polar residues" evidence="1">
    <location>
        <begin position="2147"/>
        <end position="2169"/>
    </location>
</feature>
<feature type="region of interest" description="Disordered" evidence="1">
    <location>
        <begin position="331"/>
        <end position="374"/>
    </location>
</feature>
<feature type="compositionally biased region" description="Basic and acidic residues" evidence="1">
    <location>
        <begin position="998"/>
        <end position="1009"/>
    </location>
</feature>
<feature type="compositionally biased region" description="Polar residues" evidence="1">
    <location>
        <begin position="423"/>
        <end position="437"/>
    </location>
</feature>
<feature type="compositionally biased region" description="Low complexity" evidence="1">
    <location>
        <begin position="1523"/>
        <end position="1560"/>
    </location>
</feature>
<feature type="compositionally biased region" description="Polar residues" evidence="1">
    <location>
        <begin position="1067"/>
        <end position="1076"/>
    </location>
</feature>
<feature type="region of interest" description="Disordered" evidence="1">
    <location>
        <begin position="1"/>
        <end position="118"/>
    </location>
</feature>
<organism evidence="2">
    <name type="scientific">Chromera velia CCMP2878</name>
    <dbReference type="NCBI Taxonomy" id="1169474"/>
    <lineage>
        <taxon>Eukaryota</taxon>
        <taxon>Sar</taxon>
        <taxon>Alveolata</taxon>
        <taxon>Colpodellida</taxon>
        <taxon>Chromeraceae</taxon>
        <taxon>Chromera</taxon>
    </lineage>
</organism>
<dbReference type="EMBL" id="CDMZ01000059">
    <property type="protein sequence ID" value="CEM05648.1"/>
    <property type="molecule type" value="Genomic_DNA"/>
</dbReference>
<feature type="compositionally biased region" description="Basic and acidic residues" evidence="1">
    <location>
        <begin position="865"/>
        <end position="875"/>
    </location>
</feature>
<sequence length="2382" mass="251985">MEQEPTATPLSLAAHVTAYFGAERERERESSAERAPPGPSSAVGDSRRPPPSTQQRRKQRHPSPSSASQAHASPHDRATADDAHGSAATSPHPKANGSAPFASSAPNGTTAGESFPFRPHISHISRVLAECRQSRENAGLARSGGGTGGLVGAGLGLGVSASSGSVSLSVYERLYRQGTEAHPQQSYLRPDPPSPKAVTYGDGLRQRQANKRGGPLTGQALPVRGGVRGGPGNAPVVVKRSAVTSSSGQGARGHVQTAGLGGRGCGVDELVQQQERRREAAAEMVMRGRTGNSRQPQQQQQFASSAQAQAVLPFSFSGDRQPTLSLSFSSLSGSMRKKRNEKEKAHLSGREGNGFVQHKGKGRRGDRRPNRAQEARDDIRMCLSAAFALCTATSTPTGPQRERETDKGGDVAAEAETGKGTDSLRQNPPATLNSNGLLTGHGLTTPHDGGSADGAGPRSGTSSSSSHLLPTTLVGLCFQKLGLFPGGRARSRAETGREREVMPSGPFSNLICSEGGRGSEDRRAGEGIGGGAEEDFDGEGGEGGTKTQPRWTEAGLLLVDENSSPAQGVGEGGMDPEGAKLLDRESAEKELFVCRKIVETLDKEGRGTVTFEQMYTLLLFLFGVPPPLPLPSHGGEAPWEKEKEEVNGPPSGSDGDAPGVSLSVPVSREEYEALAVCMREVAFVSELAPGGGKGKAKENPLLGRWHWPGGGGRAQERAPDPLGRDREGRGGMGGRVTSSSLSVPFSPAAFSPPLRERGRKDLRETETEREGEGPPRSLSAHRHLLASSAREKFGRPAARVPPSDSSPSVPVPVPVPASAAIPRVLPSAASLLHRQHQTDTQAGKQMEKHRRTGGGQVHRILPAPGRERERERERGLLQVDEGETGPPFPSVTSPKLASRPISPSPSPSPHRQALRQQARNPHSPSPPQTHSKSLQPAPLAAPLRPLSPSPSDNPPPPRSSRLRERLLGAPHTTASPVRVREEGGGGSGVSVEIGIGVEGRKIRGVEESRSPPAPVGDPLSGIHRVDVERAEDADRPAHSNLAGAPLGSPPPVPGSSSFSAAAVRVTVRTSSPSRQEQPPPTSSGSVCLRMRTHAGGMHEVEGEAEAAGIPAATFLDSEPTLRDQPGDTQQVQTQRQSHFPVSPSPPTLAERGRSALGARGGKDKEAGGETEAEARRRRERERMARAMNLPSVLAAKARDVEEKLEQARMEKAEAEMEECTFRPSLTEASRRIAAASPPLSVRHPGAAVASSSFACRLMMEGGGGAAGGECMPTPTFGERERERARRAVLAGTGRGPSAEALSKERRSLTTASAAAVAVSAQAEEKEKAKTSEGGQTQQIAALNGMPRWQALYLQGLAMKEYGQKQAEEVQRAREQEEMSRCTFRPKTNPRPDGDAGRFSLSVLPHGQREEGQGHQQQLAQGAHTPGDFPRVSSFRSARLVNGRPGPAPQEAISTGARRPFAALTPRETETPPRGRDGAPLPVPVPAVPATSFKEAGPPPSTAPVAPQRYATLSGTGGRVNFRSHSSLQPMHQQQQQRQQRESSQLAGGRLRLLGGSLTERGSLREREGLDAEQPERRSTTPPPMTPRGYEATISRLRRAQVQREQIRRAIEERAAPPSPPPCGALRAGGSVAGSLTAREMERGGLLESPPGRGGRDGQNLRVFGDSGGVRGGRGGGAQPLQSRGRSVSARRPFSFVGPGGRYVKRPEEAFAGLDEDKRRHLGLGQADRGKLVLYVDVHVGGGKTGRIGVHEFDDSRMLVRNFAKTFGKALGPLAQQKLLEQLNAHIGAREKERERERRGSKSARSGASAERSAGRRGREGGRGKGRRGLLSDGGDFHDRGRRGETARGHRGAAGGEGEREEERETGEEWADALERREGDEEEEEKEERIPPLCPPSRSQQKEKKKGGRMPNLQEGANGNANDSRGSLSSFSASSPFAPVASSASPSVPPPLAHSACVNRDNLPLPLHTASLVSVECLEATAGTGTAAMRSSSTDDRHRGPYRPVSHSHQPPPVAHPQAQGGNLGEVASAHRLYKEFQRKREEREERQAAAAAGKGKERTSAERETREREMKSQEKEREGTSQPGPPLFPLRGSAKLPTAPPPVSAASPRLGGQGGGMEGAVASSRQSSSTQAQLEREREKKEPPLLFSTNSIPSPVTSASRSPSGQQPQPHEEGRGEPGALPDFGAKPPFSFSFGPPAHAASSSASAAASASGGASSRVSPSPLPSAPFLLDQPGGAEAVSLSASKQGGISVFGKERGEEEDAGGARGLSVRPPRERDKSTKKGGETRANLKAQETEKEEDKEGLSVGRDNSHSPGRDRAEGDRERGGDRLVVGSRHLGSGGGGLQWGQQKGGRGGGRGRGGIVRPCDVWDMKSEELESVEF</sequence>
<feature type="region of interest" description="Disordered" evidence="1">
    <location>
        <begin position="393"/>
        <end position="467"/>
    </location>
</feature>
<feature type="compositionally biased region" description="Low complexity" evidence="1">
    <location>
        <begin position="295"/>
        <end position="306"/>
    </location>
</feature>
<feature type="compositionally biased region" description="Basic and acidic residues" evidence="1">
    <location>
        <begin position="1812"/>
        <end position="1822"/>
    </location>
</feature>
<name>A0A0G4F200_9ALVE</name>
<feature type="region of interest" description="Disordered" evidence="1">
    <location>
        <begin position="1786"/>
        <end position="1958"/>
    </location>
</feature>
<proteinExistence type="predicted"/>
<feature type="region of interest" description="Disordered" evidence="1">
    <location>
        <begin position="488"/>
        <end position="546"/>
    </location>
</feature>
<feature type="region of interest" description="Disordered" evidence="1">
    <location>
        <begin position="1363"/>
        <end position="1603"/>
    </location>
</feature>
<feature type="compositionally biased region" description="Basic and acidic residues" evidence="1">
    <location>
        <begin position="22"/>
        <end position="32"/>
    </location>
</feature>
<feature type="region of interest" description="Disordered" evidence="1">
    <location>
        <begin position="1643"/>
        <end position="1691"/>
    </location>
</feature>
<feature type="compositionally biased region" description="Basic and acidic residues" evidence="1">
    <location>
        <begin position="1466"/>
        <end position="1476"/>
    </location>
</feature>
<accession>A0A0G4F200</accession>
<feature type="compositionally biased region" description="Basic and acidic residues" evidence="1">
    <location>
        <begin position="754"/>
        <end position="773"/>
    </location>
</feature>
<dbReference type="VEuPathDB" id="CryptoDB:Cvel_14682"/>
<feature type="compositionally biased region" description="Low complexity" evidence="1">
    <location>
        <begin position="2184"/>
        <end position="2231"/>
    </location>
</feature>
<feature type="compositionally biased region" description="Basic and acidic residues" evidence="1">
    <location>
        <begin position="2054"/>
        <end position="2079"/>
    </location>
</feature>
<feature type="compositionally biased region" description="Basic and acidic residues" evidence="1">
    <location>
        <begin position="1363"/>
        <end position="1379"/>
    </location>
</feature>
<feature type="compositionally biased region" description="Basic and acidic residues" evidence="1">
    <location>
        <begin position="400"/>
        <end position="409"/>
    </location>
</feature>
<evidence type="ECO:0000256" key="1">
    <source>
        <dbReference type="SAM" id="MobiDB-lite"/>
    </source>
</evidence>
<feature type="compositionally biased region" description="Basic and acidic residues" evidence="1">
    <location>
        <begin position="340"/>
        <end position="349"/>
    </location>
</feature>
<feature type="compositionally biased region" description="Basic and acidic residues" evidence="1">
    <location>
        <begin position="2032"/>
        <end position="2047"/>
    </location>
</feature>
<feature type="region of interest" description="Disordered" evidence="1">
    <location>
        <begin position="1263"/>
        <end position="1337"/>
    </location>
</feature>
<feature type="compositionally biased region" description="Basic and acidic residues" evidence="1">
    <location>
        <begin position="2294"/>
        <end position="2329"/>
    </location>
</feature>
<protein>
    <recommendedName>
        <fullName evidence="3">EF-hand domain-containing protein</fullName>
    </recommendedName>
</protein>
<feature type="compositionally biased region" description="Basic and acidic residues" evidence="1">
    <location>
        <begin position="491"/>
        <end position="501"/>
    </location>
</feature>
<feature type="compositionally biased region" description="Basic and acidic residues" evidence="1">
    <location>
        <begin position="73"/>
        <end position="84"/>
    </location>
</feature>
<dbReference type="PANTHER" id="PTHR38150">
    <property type="entry name" value="EF-HAND DOMAIN-CONTAINING PROTEIN"/>
    <property type="match status" value="1"/>
</dbReference>
<feature type="compositionally biased region" description="Low complexity" evidence="1">
    <location>
        <begin position="62"/>
        <end position="72"/>
    </location>
</feature>
<feature type="compositionally biased region" description="Basic and acidic residues" evidence="1">
    <location>
        <begin position="1160"/>
        <end position="1178"/>
    </location>
</feature>
<feature type="compositionally biased region" description="Low complexity" evidence="1">
    <location>
        <begin position="795"/>
        <end position="808"/>
    </location>
</feature>
<feature type="compositionally biased region" description="Low complexity" evidence="1">
    <location>
        <begin position="648"/>
        <end position="659"/>
    </location>
</feature>